<dbReference type="PANTHER" id="PTHR40788">
    <property type="entry name" value="CLR5 DOMAIN-CONTAINING PROTEIN-RELATED"/>
    <property type="match status" value="1"/>
</dbReference>
<evidence type="ECO:0000313" key="2">
    <source>
        <dbReference type="EMBL" id="CAJ2502340.1"/>
    </source>
</evidence>
<dbReference type="AlphaFoldDB" id="A0AAI8VCC7"/>
<dbReference type="Proteomes" id="UP001295740">
    <property type="component" value="Unassembled WGS sequence"/>
</dbReference>
<dbReference type="EMBL" id="CAUWAG010000004">
    <property type="protein sequence ID" value="CAJ2502340.1"/>
    <property type="molecule type" value="Genomic_DNA"/>
</dbReference>
<reference evidence="2" key="1">
    <citation type="submission" date="2023-10" db="EMBL/GenBank/DDBJ databases">
        <authorList>
            <person name="Hackl T."/>
        </authorList>
    </citation>
    <scope>NUCLEOTIDE SEQUENCE</scope>
</reference>
<sequence length="516" mass="58218">MALEGIKMWSEIATLLHELQILRDRYPSELPLDDDLPEALSKGFLNAIYVLKETTKPQIDRMDHRERIFSSPELRNEFFRISPPNTPVTARGKCRFELRQKAAIRKDRDEVLTVLSLLFNKEAVAQLGLKTMLSFLRRLIDKEDQPPTHDKSVAAMASVNDRKLKKGANDNAGVPDSLLSHKIMKNLSSVATMTEILHHLENFHPWAGKFGLDLADVDVRTPIENNFRAGLASRLRQLRPFRRGKVALRKAALEVGRPVKGNLGYPQERMQTPKTIERMRRSEEHLDTFWACTYDDLKNAGAITSYVDSVWRKQTLVRTPAFTEHAQKEPTPKPKPEATVSGESEATVSGEPLVLPFSALKVGSDTPVSGKNFVIDKEDKQKTRGLPDDRVQADAPAAAPAQLALPQIVFQVSQRAMNTVEFLFFVDGAKYLPAHIEWRDVLNLFVEMGCTAEKLWGSTWKFRPAPETALYGKGPVNLDSPHGRSSSQLWFRYARLNGHFISTRYDIDGANFVLKP</sequence>
<gene>
    <name evidence="2" type="ORF">KHLLAP_LOCUS2808</name>
</gene>
<evidence type="ECO:0000313" key="3">
    <source>
        <dbReference type="Proteomes" id="UP001295740"/>
    </source>
</evidence>
<feature type="compositionally biased region" description="Basic and acidic residues" evidence="1">
    <location>
        <begin position="325"/>
        <end position="336"/>
    </location>
</feature>
<dbReference type="PANTHER" id="PTHR40788:SF2">
    <property type="entry name" value="CLR5 DOMAIN-CONTAINING PROTEIN"/>
    <property type="match status" value="1"/>
</dbReference>
<evidence type="ECO:0000256" key="1">
    <source>
        <dbReference type="SAM" id="MobiDB-lite"/>
    </source>
</evidence>
<name>A0AAI8VCC7_9PEZI</name>
<keyword evidence="3" id="KW-1185">Reference proteome</keyword>
<comment type="caution">
    <text evidence="2">The sequence shown here is derived from an EMBL/GenBank/DDBJ whole genome shotgun (WGS) entry which is preliminary data.</text>
</comment>
<proteinExistence type="predicted"/>
<protein>
    <submittedName>
        <fullName evidence="2">Uu.00g097340.m01.CDS01</fullName>
    </submittedName>
</protein>
<feature type="region of interest" description="Disordered" evidence="1">
    <location>
        <begin position="322"/>
        <end position="347"/>
    </location>
</feature>
<organism evidence="2 3">
    <name type="scientific">Anthostomella pinea</name>
    <dbReference type="NCBI Taxonomy" id="933095"/>
    <lineage>
        <taxon>Eukaryota</taxon>
        <taxon>Fungi</taxon>
        <taxon>Dikarya</taxon>
        <taxon>Ascomycota</taxon>
        <taxon>Pezizomycotina</taxon>
        <taxon>Sordariomycetes</taxon>
        <taxon>Xylariomycetidae</taxon>
        <taxon>Xylariales</taxon>
        <taxon>Xylariaceae</taxon>
        <taxon>Anthostomella</taxon>
    </lineage>
</organism>
<accession>A0AAI8VCC7</accession>